<keyword evidence="1" id="KW-0862">Zinc</keyword>
<organism evidence="4">
    <name type="scientific">Cacopsylla melanoneura</name>
    <dbReference type="NCBI Taxonomy" id="428564"/>
    <lineage>
        <taxon>Eukaryota</taxon>
        <taxon>Metazoa</taxon>
        <taxon>Ecdysozoa</taxon>
        <taxon>Arthropoda</taxon>
        <taxon>Hexapoda</taxon>
        <taxon>Insecta</taxon>
        <taxon>Pterygota</taxon>
        <taxon>Neoptera</taxon>
        <taxon>Paraneoptera</taxon>
        <taxon>Hemiptera</taxon>
        <taxon>Sternorrhyncha</taxon>
        <taxon>Psylloidea</taxon>
        <taxon>Psyllidae</taxon>
        <taxon>Psyllinae</taxon>
        <taxon>Cacopsylla</taxon>
    </lineage>
</organism>
<sequence length="189" mass="21111">MDLSRYTSMDHFSGSGGFGGGNGGAPNAPNQTPPPPRNMSSCSTSGEGMCLVHNKELTIWCFECKENICTDCVLTKDKMSHSTHVIISLAHKINLEVQAELTRKKGLTEMVNSYSARYASYMSQILQCYENCKKEMKPTNEYPVQEYSSMFAPNDLFKVLKYENNMLEEKCTGEVISGSVVSTQIREYL</sequence>
<evidence type="ECO:0000256" key="1">
    <source>
        <dbReference type="PROSITE-ProRule" id="PRU00024"/>
    </source>
</evidence>
<dbReference type="Gene3D" id="3.30.160.60">
    <property type="entry name" value="Classic Zinc Finger"/>
    <property type="match status" value="1"/>
</dbReference>
<feature type="domain" description="B box-type" evidence="3">
    <location>
        <begin position="45"/>
        <end position="89"/>
    </location>
</feature>
<keyword evidence="1" id="KW-0479">Metal-binding</keyword>
<dbReference type="InterPro" id="IPR000315">
    <property type="entry name" value="Znf_B-box"/>
</dbReference>
<dbReference type="PROSITE" id="PS50119">
    <property type="entry name" value="ZF_BBOX"/>
    <property type="match status" value="1"/>
</dbReference>
<dbReference type="CDD" id="cd19756">
    <property type="entry name" value="Bbox2"/>
    <property type="match status" value="1"/>
</dbReference>
<dbReference type="Pfam" id="PF00643">
    <property type="entry name" value="zf-B_box"/>
    <property type="match status" value="1"/>
</dbReference>
<dbReference type="GO" id="GO:0008270">
    <property type="term" value="F:zinc ion binding"/>
    <property type="evidence" value="ECO:0007669"/>
    <property type="project" value="UniProtKB-KW"/>
</dbReference>
<evidence type="ECO:0000313" key="4">
    <source>
        <dbReference type="EMBL" id="CAG6741290.1"/>
    </source>
</evidence>
<accession>A0A8D8Z5J0</accession>
<name>A0A8D8Z5J0_9HEMI</name>
<evidence type="ECO:0000256" key="2">
    <source>
        <dbReference type="SAM" id="MobiDB-lite"/>
    </source>
</evidence>
<dbReference type="EMBL" id="HBUF01424944">
    <property type="protein sequence ID" value="CAG6741290.1"/>
    <property type="molecule type" value="Transcribed_RNA"/>
</dbReference>
<keyword evidence="1" id="KW-0863">Zinc-finger</keyword>
<evidence type="ECO:0000259" key="3">
    <source>
        <dbReference type="PROSITE" id="PS50119"/>
    </source>
</evidence>
<dbReference type="AlphaFoldDB" id="A0A8D8Z5J0"/>
<feature type="region of interest" description="Disordered" evidence="2">
    <location>
        <begin position="17"/>
        <end position="40"/>
    </location>
</feature>
<reference evidence="4" key="1">
    <citation type="submission" date="2021-05" db="EMBL/GenBank/DDBJ databases">
        <authorList>
            <person name="Alioto T."/>
            <person name="Alioto T."/>
            <person name="Gomez Garrido J."/>
        </authorList>
    </citation>
    <scope>NUCLEOTIDE SEQUENCE</scope>
</reference>
<protein>
    <recommendedName>
        <fullName evidence="3">B box-type domain-containing protein</fullName>
    </recommendedName>
</protein>
<dbReference type="SUPFAM" id="SSF57845">
    <property type="entry name" value="B-box zinc-binding domain"/>
    <property type="match status" value="1"/>
</dbReference>
<proteinExistence type="predicted"/>